<reference evidence="4 5" key="1">
    <citation type="submission" date="2016-12" db="EMBL/GenBank/DDBJ databases">
        <title>The genomes of Aspergillus section Nigri reveals drivers in fungal speciation.</title>
        <authorList>
            <consortium name="DOE Joint Genome Institute"/>
            <person name="Vesth T.C."/>
            <person name="Nybo J."/>
            <person name="Theobald S."/>
            <person name="Brandl J."/>
            <person name="Frisvad J.C."/>
            <person name="Nielsen K.F."/>
            <person name="Lyhne E.K."/>
            <person name="Kogle M.E."/>
            <person name="Kuo A."/>
            <person name="Riley R."/>
            <person name="Clum A."/>
            <person name="Nolan M."/>
            <person name="Lipzen A."/>
            <person name="Salamov A."/>
            <person name="Henrissat B."/>
            <person name="Wiebenga A."/>
            <person name="De Vries R.P."/>
            <person name="Grigoriev I.V."/>
            <person name="Mortensen U.H."/>
            <person name="Andersen M.R."/>
            <person name="Baker S.E."/>
        </authorList>
    </citation>
    <scope>NUCLEOTIDE SEQUENCE [LARGE SCALE GENOMIC DNA]</scope>
    <source>
        <strain evidence="4 5">JOP 1030-1</strain>
    </source>
</reference>
<gene>
    <name evidence="4" type="ORF">BP01DRAFT_409459</name>
</gene>
<feature type="region of interest" description="Disordered" evidence="2">
    <location>
        <begin position="321"/>
        <end position="463"/>
    </location>
</feature>
<dbReference type="SUPFAM" id="SSF101233">
    <property type="entry name" value="PWI domain"/>
    <property type="match status" value="1"/>
</dbReference>
<evidence type="ECO:0000313" key="4">
    <source>
        <dbReference type="EMBL" id="PYH47961.1"/>
    </source>
</evidence>
<dbReference type="InterPro" id="IPR002483">
    <property type="entry name" value="PWI_dom"/>
</dbReference>
<dbReference type="GO" id="GO:0005681">
    <property type="term" value="C:spliceosomal complex"/>
    <property type="evidence" value="ECO:0007669"/>
    <property type="project" value="TreeGrafter"/>
</dbReference>
<evidence type="ECO:0000313" key="5">
    <source>
        <dbReference type="Proteomes" id="UP000248349"/>
    </source>
</evidence>
<dbReference type="GeneID" id="37080082"/>
<dbReference type="GO" id="GO:0048024">
    <property type="term" value="P:regulation of mRNA splicing, via spliceosome"/>
    <property type="evidence" value="ECO:0007669"/>
    <property type="project" value="TreeGrafter"/>
</dbReference>
<dbReference type="RefSeq" id="XP_025433943.1">
    <property type="nucleotide sequence ID" value="XM_025578853.1"/>
</dbReference>
<feature type="compositionally biased region" description="Basic and acidic residues" evidence="2">
    <location>
        <begin position="377"/>
        <end position="386"/>
    </location>
</feature>
<sequence>MATSVDAKLLRQTKFPPEFSRKVDMKKVNIEVMKKWIAGKISEILGNEDDVVIELCFNLLEGSRFPDVKSLQIQLTGFLDKDTAKFCKELWSLCLSAQENPQGVPKELLEAKKLELIQEKPKKPRKKPESRKSKNVPGRGSWRTSDEESAPNAHEEGEVELEEVVAVAVGTLTDGRGPLLGVVAGSVSESHLRDGSLTRTSPPAPAEVVGHPTLPAAHVLDPSPHRGRHRRVASSGIRAGTGAGGVGRLATLSLQTAETAREGRADAALITSFIIPLTYSQKRPPETEIRLFAQCVAFACREGQAQNTRLAEFTADIAKARKPRDDRRLSRSRSRDDHRRRRRSSRARSRDRSRSRGPSRSVSQDSPSRSRTRSRSPARDARDARDRKRRRSIERYAPAGRRRSSASAPGDKRQRMAADDDEATRRPEPPAERTSAGDHEMKEAAERAPSRSTTHARISSTALRERILREQLVAKRRTGPSDKVGR</sequence>
<dbReference type="EMBL" id="KZ821223">
    <property type="protein sequence ID" value="PYH47961.1"/>
    <property type="molecule type" value="Genomic_DNA"/>
</dbReference>
<feature type="compositionally biased region" description="Basic and acidic residues" evidence="2">
    <location>
        <begin position="410"/>
        <end position="449"/>
    </location>
</feature>
<keyword evidence="1" id="KW-0507">mRNA processing</keyword>
<feature type="domain" description="PWI" evidence="3">
    <location>
        <begin position="12"/>
        <end position="111"/>
    </location>
</feature>
<feature type="region of interest" description="Disordered" evidence="2">
    <location>
        <begin position="117"/>
        <end position="159"/>
    </location>
</feature>
<feature type="compositionally biased region" description="Low complexity" evidence="2">
    <location>
        <begin position="358"/>
        <end position="369"/>
    </location>
</feature>
<organism evidence="4 5">
    <name type="scientific">Aspergillus saccharolyticus JOP 1030-1</name>
    <dbReference type="NCBI Taxonomy" id="1450539"/>
    <lineage>
        <taxon>Eukaryota</taxon>
        <taxon>Fungi</taxon>
        <taxon>Dikarya</taxon>
        <taxon>Ascomycota</taxon>
        <taxon>Pezizomycotina</taxon>
        <taxon>Eurotiomycetes</taxon>
        <taxon>Eurotiomycetidae</taxon>
        <taxon>Eurotiales</taxon>
        <taxon>Aspergillaceae</taxon>
        <taxon>Aspergillus</taxon>
        <taxon>Aspergillus subgen. Circumdati</taxon>
    </lineage>
</organism>
<dbReference type="InterPro" id="IPR052225">
    <property type="entry name" value="Ser/Arg_repetitive_matrix"/>
</dbReference>
<proteinExistence type="predicted"/>
<dbReference type="PANTHER" id="PTHR23148:SF0">
    <property type="entry name" value="SERINE_ARGININE REPETITIVE MATRIX PROTEIN 1"/>
    <property type="match status" value="1"/>
</dbReference>
<dbReference type="Pfam" id="PF01480">
    <property type="entry name" value="PWI"/>
    <property type="match status" value="1"/>
</dbReference>
<evidence type="ECO:0000256" key="2">
    <source>
        <dbReference type="SAM" id="MobiDB-lite"/>
    </source>
</evidence>
<evidence type="ECO:0000256" key="1">
    <source>
        <dbReference type="ARBA" id="ARBA00022664"/>
    </source>
</evidence>
<dbReference type="Proteomes" id="UP000248349">
    <property type="component" value="Unassembled WGS sequence"/>
</dbReference>
<dbReference type="AlphaFoldDB" id="A0A318ZK45"/>
<dbReference type="PANTHER" id="PTHR23148">
    <property type="entry name" value="SERINE/ARGININE REGULATED NUCLEAR MATRIX PROTEIN"/>
    <property type="match status" value="1"/>
</dbReference>
<dbReference type="Gene3D" id="1.20.1390.10">
    <property type="entry name" value="PWI domain"/>
    <property type="match status" value="1"/>
</dbReference>
<accession>A0A318ZK45</accession>
<feature type="compositionally biased region" description="Basic residues" evidence="2">
    <location>
        <begin position="338"/>
        <end position="347"/>
    </location>
</feature>
<dbReference type="GO" id="GO:0003723">
    <property type="term" value="F:RNA binding"/>
    <property type="evidence" value="ECO:0007669"/>
    <property type="project" value="TreeGrafter"/>
</dbReference>
<name>A0A318ZK45_9EURO</name>
<feature type="compositionally biased region" description="Basic and acidic residues" evidence="2">
    <location>
        <begin position="323"/>
        <end position="337"/>
    </location>
</feature>
<evidence type="ECO:0000259" key="3">
    <source>
        <dbReference type="PROSITE" id="PS51025"/>
    </source>
</evidence>
<protein>
    <recommendedName>
        <fullName evidence="3">PWI domain-containing protein</fullName>
    </recommendedName>
</protein>
<keyword evidence="5" id="KW-1185">Reference proteome</keyword>
<dbReference type="PROSITE" id="PS51025">
    <property type="entry name" value="PWI"/>
    <property type="match status" value="1"/>
</dbReference>
<dbReference type="STRING" id="1450539.A0A318ZK45"/>
<dbReference type="GO" id="GO:0006397">
    <property type="term" value="P:mRNA processing"/>
    <property type="evidence" value="ECO:0007669"/>
    <property type="project" value="UniProtKB-KW"/>
</dbReference>
<dbReference type="SMART" id="SM00311">
    <property type="entry name" value="PWI"/>
    <property type="match status" value="1"/>
</dbReference>
<dbReference type="InterPro" id="IPR036483">
    <property type="entry name" value="PWI_dom_sf"/>
</dbReference>
<feature type="compositionally biased region" description="Polar residues" evidence="2">
    <location>
        <begin position="450"/>
        <end position="462"/>
    </location>
</feature>
<dbReference type="OrthoDB" id="163257at2759"/>